<organism evidence="1 2">
    <name type="scientific">Chitinivorax tropicus</name>
    <dbReference type="NCBI Taxonomy" id="714531"/>
    <lineage>
        <taxon>Bacteria</taxon>
        <taxon>Pseudomonadati</taxon>
        <taxon>Pseudomonadota</taxon>
        <taxon>Betaproteobacteria</taxon>
        <taxon>Chitinivorax</taxon>
    </lineage>
</organism>
<gene>
    <name evidence="1" type="ORF">HNQ59_000461</name>
</gene>
<evidence type="ECO:0000313" key="1">
    <source>
        <dbReference type="EMBL" id="MBB5017199.1"/>
    </source>
</evidence>
<dbReference type="Proteomes" id="UP000575898">
    <property type="component" value="Unassembled WGS sequence"/>
</dbReference>
<dbReference type="RefSeq" id="WP_184034640.1">
    <property type="nucleotide sequence ID" value="NZ_JACHHY010000002.1"/>
</dbReference>
<dbReference type="CDD" id="cd06558">
    <property type="entry name" value="crotonase-like"/>
    <property type="match status" value="1"/>
</dbReference>
<name>A0A840MJ36_9PROT</name>
<dbReference type="PANTHER" id="PTHR11941:SF75">
    <property type="entry name" value="ENOYL-COA HYDRATASE_ISOMERASE FAMILY PROTEIN"/>
    <property type="match status" value="1"/>
</dbReference>
<dbReference type="SUPFAM" id="SSF52096">
    <property type="entry name" value="ClpP/crotonase"/>
    <property type="match status" value="1"/>
</dbReference>
<protein>
    <submittedName>
        <fullName evidence="1">Enoyl-CoA hydratase/carnithine racemase</fullName>
    </submittedName>
</protein>
<reference evidence="1 2" key="1">
    <citation type="submission" date="2020-08" db="EMBL/GenBank/DDBJ databases">
        <title>Genomic Encyclopedia of Type Strains, Phase IV (KMG-IV): sequencing the most valuable type-strain genomes for metagenomic binning, comparative biology and taxonomic classification.</title>
        <authorList>
            <person name="Goeker M."/>
        </authorList>
    </citation>
    <scope>NUCLEOTIDE SEQUENCE [LARGE SCALE GENOMIC DNA]</scope>
    <source>
        <strain evidence="1 2">DSM 27165</strain>
    </source>
</reference>
<dbReference type="EMBL" id="JACHHY010000002">
    <property type="protein sequence ID" value="MBB5017199.1"/>
    <property type="molecule type" value="Genomic_DNA"/>
</dbReference>
<dbReference type="Gene3D" id="3.90.226.10">
    <property type="entry name" value="2-enoyl-CoA Hydratase, Chain A, domain 1"/>
    <property type="match status" value="1"/>
</dbReference>
<dbReference type="GO" id="GO:0004165">
    <property type="term" value="F:delta(3)-delta(2)-enoyl-CoA isomerase activity"/>
    <property type="evidence" value="ECO:0007669"/>
    <property type="project" value="TreeGrafter"/>
</dbReference>
<comment type="caution">
    <text evidence="1">The sequence shown here is derived from an EMBL/GenBank/DDBJ whole genome shotgun (WGS) entry which is preliminary data.</text>
</comment>
<evidence type="ECO:0000313" key="2">
    <source>
        <dbReference type="Proteomes" id="UP000575898"/>
    </source>
</evidence>
<dbReference type="PANTHER" id="PTHR11941">
    <property type="entry name" value="ENOYL-COA HYDRATASE-RELATED"/>
    <property type="match status" value="1"/>
</dbReference>
<keyword evidence="2" id="KW-1185">Reference proteome</keyword>
<dbReference type="Pfam" id="PF00378">
    <property type="entry name" value="ECH_1"/>
    <property type="match status" value="1"/>
</dbReference>
<proteinExistence type="predicted"/>
<dbReference type="AlphaFoldDB" id="A0A840MJ36"/>
<dbReference type="InterPro" id="IPR029045">
    <property type="entry name" value="ClpP/crotonase-like_dom_sf"/>
</dbReference>
<sequence length="227" mass="25036">MSTMKLDKQDSTYVLTLTNGVRANTLTDDVLDEFHAALDQIEADQGNAALVLASDDPKFFSNGIDLDYIQSKGMDYLFTRFVPRLDQLLLRVALLNLPTIACLTGHAYAGGALLAAAFDFRTMRADRGFLCFPEVDLKLGLSPVMTEIIKLLPNEQARLELVLTGRPMGGEEAAKRGIVDVAFSVDDLVPQTLEMAAKLAKKDRRTYAQIKHGFRAQLQGLVDSSRR</sequence>
<dbReference type="InterPro" id="IPR001753">
    <property type="entry name" value="Enoyl-CoA_hydra/iso"/>
</dbReference>
<dbReference type="GO" id="GO:0006635">
    <property type="term" value="P:fatty acid beta-oxidation"/>
    <property type="evidence" value="ECO:0007669"/>
    <property type="project" value="TreeGrafter"/>
</dbReference>
<accession>A0A840MJ36</accession>